<organism evidence="1 2">
    <name type="scientific">Boeremia exigua</name>
    <dbReference type="NCBI Taxonomy" id="749465"/>
    <lineage>
        <taxon>Eukaryota</taxon>
        <taxon>Fungi</taxon>
        <taxon>Dikarya</taxon>
        <taxon>Ascomycota</taxon>
        <taxon>Pezizomycotina</taxon>
        <taxon>Dothideomycetes</taxon>
        <taxon>Pleosporomycetidae</taxon>
        <taxon>Pleosporales</taxon>
        <taxon>Pleosporineae</taxon>
        <taxon>Didymellaceae</taxon>
        <taxon>Boeremia</taxon>
    </lineage>
</organism>
<comment type="caution">
    <text evidence="1">The sequence shown here is derived from an EMBL/GenBank/DDBJ whole genome shotgun (WGS) entry which is preliminary data.</text>
</comment>
<evidence type="ECO:0000313" key="1">
    <source>
        <dbReference type="EMBL" id="KAJ8114014.1"/>
    </source>
</evidence>
<accession>A0ACC2IFU5</accession>
<reference evidence="1" key="1">
    <citation type="submission" date="2022-11" db="EMBL/GenBank/DDBJ databases">
        <title>Genome Sequence of Boeremia exigua.</title>
        <authorList>
            <person name="Buettner E."/>
        </authorList>
    </citation>
    <scope>NUCLEOTIDE SEQUENCE</scope>
    <source>
        <strain evidence="1">CU02</strain>
    </source>
</reference>
<name>A0ACC2IFU5_9PLEO</name>
<proteinExistence type="predicted"/>
<protein>
    <submittedName>
        <fullName evidence="1">Uncharacterized protein</fullName>
    </submittedName>
</protein>
<evidence type="ECO:0000313" key="2">
    <source>
        <dbReference type="Proteomes" id="UP001153331"/>
    </source>
</evidence>
<dbReference type="Proteomes" id="UP001153331">
    <property type="component" value="Unassembled WGS sequence"/>
</dbReference>
<dbReference type="EMBL" id="JAPHNI010000218">
    <property type="protein sequence ID" value="KAJ8114014.1"/>
    <property type="molecule type" value="Genomic_DNA"/>
</dbReference>
<sequence>MGPQDEYTPLFHRQKRIQSPSFPVNPNHSPQSNKQACQSEAHLDDQENQAPGDDQQKQSNSIQGPVPYRTSGLAQFVRGGTNELEEDSLRSGRMYHKSTFQKAETLPDLLARFPSLQPIIEKEVTLQRDLDAELASLEELAPLPRPDPLPESLIADALRLACLPSASKRQKLDSLTEVVEGLSVHPDSVIAKSSPSITKGTAVKHIAEMEALREQSMRDASTQIPPSMVSRIYQGVQTSDQSLDVAPVQQRTVGPSFDNDLALKR</sequence>
<gene>
    <name evidence="1" type="ORF">OPT61_g4003</name>
</gene>
<keyword evidence="2" id="KW-1185">Reference proteome</keyword>